<reference evidence="1 2" key="2">
    <citation type="journal article" date="2013" name="Genome Announc.">
        <title>Genome Sequence of Growth-Improving Paenibacillus mucilaginosus Strain KNP414.</title>
        <authorList>
            <person name="Lu J.J."/>
            <person name="Wang J.F."/>
            <person name="Hu X.F."/>
        </authorList>
    </citation>
    <scope>NUCLEOTIDE SEQUENCE [LARGE SCALE GENOMIC DNA]</scope>
    <source>
        <strain evidence="1 2">KNP414</strain>
    </source>
</reference>
<dbReference type="HOGENOM" id="CLU_2220587_0_0_9"/>
<evidence type="ECO:0000313" key="2">
    <source>
        <dbReference type="Proteomes" id="UP000006620"/>
    </source>
</evidence>
<dbReference type="KEGG" id="pms:KNP414_02986"/>
<dbReference type="RefSeq" id="WP_013916705.1">
    <property type="nucleotide sequence ID" value="NC_015690.1"/>
</dbReference>
<name>F8F5Y0_PAEMK</name>
<gene>
    <name evidence="1" type="ordered locus">KNP414_02986</name>
</gene>
<proteinExistence type="predicted"/>
<accession>F8F5Y0</accession>
<dbReference type="Proteomes" id="UP000006620">
    <property type="component" value="Chromosome"/>
</dbReference>
<sequence length="105" mass="12103">MLIYGSTDIHELRFEELTARVERRDEQWIDVEVGFRVAGPDAVPEDITELGALLVVTYRGDIAEIAPQDEGRDCEYQFTESEKAQLREFYEREVRPQVLQAAGQE</sequence>
<dbReference type="AlphaFoldDB" id="F8F5Y0"/>
<evidence type="ECO:0000313" key="1">
    <source>
        <dbReference type="EMBL" id="AEI41544.1"/>
    </source>
</evidence>
<organism evidence="1 2">
    <name type="scientific">Paenibacillus mucilaginosus (strain KNP414)</name>
    <dbReference type="NCBI Taxonomy" id="1036673"/>
    <lineage>
        <taxon>Bacteria</taxon>
        <taxon>Bacillati</taxon>
        <taxon>Bacillota</taxon>
        <taxon>Bacilli</taxon>
        <taxon>Bacillales</taxon>
        <taxon>Paenibacillaceae</taxon>
        <taxon>Paenibacillus</taxon>
    </lineage>
</organism>
<reference evidence="2" key="1">
    <citation type="submission" date="2011-06" db="EMBL/GenBank/DDBJ databases">
        <title>Complete genome sequence of Paenibacillus mucilaginosus KNP414.</title>
        <authorList>
            <person name="Wang J."/>
            <person name="Hu S."/>
            <person name="Hu X."/>
            <person name="Zhang B."/>
            <person name="Dong D."/>
            <person name="Zhang S."/>
            <person name="Zhao K."/>
            <person name="Wu D."/>
        </authorList>
    </citation>
    <scope>NUCLEOTIDE SEQUENCE [LARGE SCALE GENOMIC DNA]</scope>
    <source>
        <strain evidence="2">KNP414</strain>
    </source>
</reference>
<dbReference type="PATRIC" id="fig|1036673.3.peg.2738"/>
<dbReference type="EMBL" id="CP002869">
    <property type="protein sequence ID" value="AEI41544.1"/>
    <property type="molecule type" value="Genomic_DNA"/>
</dbReference>
<protein>
    <submittedName>
        <fullName evidence="1">Uncharacterized protein</fullName>
    </submittedName>
</protein>